<dbReference type="GO" id="GO:0036064">
    <property type="term" value="C:ciliary basal body"/>
    <property type="evidence" value="ECO:0007669"/>
    <property type="project" value="TreeGrafter"/>
</dbReference>
<reference evidence="2 3" key="1">
    <citation type="journal article" date="2011" name="Genome Biol. Evol.">
        <title>Integration of the genetic map and genome assembly of fugu facilitates insights into distinct features of genome evolution in teleosts and mammals.</title>
        <authorList>
            <person name="Kai W."/>
            <person name="Kikuchi K."/>
            <person name="Tohari S."/>
            <person name="Chew A.K."/>
            <person name="Tay A."/>
            <person name="Fujiwara A."/>
            <person name="Hosoya S."/>
            <person name="Suetake H."/>
            <person name="Naruse K."/>
            <person name="Brenner S."/>
            <person name="Suzuki Y."/>
            <person name="Venkatesh B."/>
        </authorList>
    </citation>
    <scope>NUCLEOTIDE SEQUENCE [LARGE SCALE GENOMIC DNA]</scope>
</reference>
<dbReference type="InParanoid" id="A0A3B5K7X8"/>
<dbReference type="AlphaFoldDB" id="A0A3B5K7X8"/>
<dbReference type="Ensembl" id="ENSTRUT00000048938.2">
    <property type="protein sequence ID" value="ENSTRUP00000051503.2"/>
    <property type="gene ID" value="ENSTRUG00000022132.2"/>
</dbReference>
<dbReference type="Proteomes" id="UP000005226">
    <property type="component" value="Chromosome 6"/>
</dbReference>
<name>A0A3B5K7X8_TAKRU</name>
<dbReference type="PANTHER" id="PTHR28661">
    <property type="entry name" value="SJOEGREN SYNDROME NUCLEAR AUTOANTIGEN 1"/>
    <property type="match status" value="1"/>
</dbReference>
<dbReference type="PANTHER" id="PTHR28661:SF1">
    <property type="entry name" value="MICROTUBULE NUCLEATION FACTOR SSNA1"/>
    <property type="match status" value="1"/>
</dbReference>
<evidence type="ECO:0000313" key="2">
    <source>
        <dbReference type="Ensembl" id="ENSTRUP00000051503.2"/>
    </source>
</evidence>
<reference evidence="2" key="3">
    <citation type="submission" date="2025-09" db="UniProtKB">
        <authorList>
            <consortium name="Ensembl"/>
        </authorList>
    </citation>
    <scope>IDENTIFICATION</scope>
</reference>
<gene>
    <name evidence="2" type="primary">LOC101073815</name>
</gene>
<reference evidence="2" key="2">
    <citation type="submission" date="2025-08" db="UniProtKB">
        <authorList>
            <consortium name="Ensembl"/>
        </authorList>
    </citation>
    <scope>IDENTIFICATION</scope>
</reference>
<sequence>MVRRTAIGSRFGSSCAASVPVHLRKEFTMTHQAAALQTYNNELIKVLDDLHSRREDLNRHIRQDEEEKEQLQQDSQVLSDKLRRVSENLSQRLAARAAFDRTIAETEAAYNMILESSQSLLCLLKKEAENLNKATDPRRKVH</sequence>
<dbReference type="GO" id="GO:0005813">
    <property type="term" value="C:centrosome"/>
    <property type="evidence" value="ECO:0007669"/>
    <property type="project" value="TreeGrafter"/>
</dbReference>
<proteinExistence type="predicted"/>
<keyword evidence="3" id="KW-1185">Reference proteome</keyword>
<dbReference type="InterPro" id="IPR033362">
    <property type="entry name" value="SSNA1_fam"/>
</dbReference>
<dbReference type="GO" id="GO:0030424">
    <property type="term" value="C:axon"/>
    <property type="evidence" value="ECO:0007669"/>
    <property type="project" value="TreeGrafter"/>
</dbReference>
<evidence type="ECO:0000313" key="3">
    <source>
        <dbReference type="Proteomes" id="UP000005226"/>
    </source>
</evidence>
<dbReference type="OMA" id="ITCRSAN"/>
<dbReference type="GeneTree" id="ENSGT00940000164889"/>
<evidence type="ECO:0000256" key="1">
    <source>
        <dbReference type="SAM" id="Coils"/>
    </source>
</evidence>
<keyword evidence="1" id="KW-0175">Coiled coil</keyword>
<feature type="coiled-coil region" evidence="1">
    <location>
        <begin position="40"/>
        <end position="88"/>
    </location>
</feature>
<dbReference type="GO" id="GO:0048675">
    <property type="term" value="P:axon extension"/>
    <property type="evidence" value="ECO:0007669"/>
    <property type="project" value="TreeGrafter"/>
</dbReference>
<accession>A0A3B5K7X8</accession>
<organism evidence="2 3">
    <name type="scientific">Takifugu rubripes</name>
    <name type="common">Japanese pufferfish</name>
    <name type="synonym">Fugu rubripes</name>
    <dbReference type="NCBI Taxonomy" id="31033"/>
    <lineage>
        <taxon>Eukaryota</taxon>
        <taxon>Metazoa</taxon>
        <taxon>Chordata</taxon>
        <taxon>Craniata</taxon>
        <taxon>Vertebrata</taxon>
        <taxon>Euteleostomi</taxon>
        <taxon>Actinopterygii</taxon>
        <taxon>Neopterygii</taxon>
        <taxon>Teleostei</taxon>
        <taxon>Neoteleostei</taxon>
        <taxon>Acanthomorphata</taxon>
        <taxon>Eupercaria</taxon>
        <taxon>Tetraodontiformes</taxon>
        <taxon>Tetradontoidea</taxon>
        <taxon>Tetraodontidae</taxon>
        <taxon>Takifugu</taxon>
    </lineage>
</organism>
<protein>
    <submittedName>
        <fullName evidence="2">Sjogren syndrome nuclear autoantigen 1</fullName>
    </submittedName>
</protein>